<organism evidence="1 2">
    <name type="scientific">Trichuris trichiura</name>
    <name type="common">Whipworm</name>
    <name type="synonym">Trichocephalus trichiurus</name>
    <dbReference type="NCBI Taxonomy" id="36087"/>
    <lineage>
        <taxon>Eukaryota</taxon>
        <taxon>Metazoa</taxon>
        <taxon>Ecdysozoa</taxon>
        <taxon>Nematoda</taxon>
        <taxon>Enoplea</taxon>
        <taxon>Dorylaimia</taxon>
        <taxon>Trichinellida</taxon>
        <taxon>Trichuridae</taxon>
        <taxon>Trichuris</taxon>
    </lineage>
</organism>
<gene>
    <name evidence="1" type="ORF">TTRE_0000265501</name>
</gene>
<proteinExistence type="predicted"/>
<evidence type="ECO:0000313" key="1">
    <source>
        <dbReference type="EMBL" id="CDW54385.1"/>
    </source>
</evidence>
<sequence>MNLGTIGQPEAVDIEHRFLRVSGVPFAGRSASIELLSIRGRPTG</sequence>
<dbReference type="EMBL" id="HG805893">
    <property type="protein sequence ID" value="CDW54385.1"/>
    <property type="molecule type" value="Genomic_DNA"/>
</dbReference>
<keyword evidence="2" id="KW-1185">Reference proteome</keyword>
<reference evidence="1" key="2">
    <citation type="submission" date="2014-03" db="EMBL/GenBank/DDBJ databases">
        <title>The whipworm genome and dual-species transcriptomics of an intimate host-pathogen interaction.</title>
        <authorList>
            <person name="Foth B.J."/>
            <person name="Tsai I.J."/>
            <person name="Reid A.J."/>
            <person name="Bancroft A.J."/>
            <person name="Nichol S."/>
            <person name="Tracey A."/>
            <person name="Holroyd N."/>
            <person name="Cotton J.A."/>
            <person name="Stanley E.J."/>
            <person name="Zarowiecki M."/>
            <person name="Liu J.Z."/>
            <person name="Huckvale T."/>
            <person name="Cooper P.J."/>
            <person name="Grencis R.K."/>
            <person name="Berriman M."/>
        </authorList>
    </citation>
    <scope>NUCLEOTIDE SEQUENCE [LARGE SCALE GENOMIC DNA]</scope>
</reference>
<evidence type="ECO:0000313" key="2">
    <source>
        <dbReference type="Proteomes" id="UP000030665"/>
    </source>
</evidence>
<reference evidence="1" key="1">
    <citation type="submission" date="2014-01" db="EMBL/GenBank/DDBJ databases">
        <authorList>
            <person name="Aslett M."/>
        </authorList>
    </citation>
    <scope>NUCLEOTIDE SEQUENCE</scope>
</reference>
<dbReference type="AlphaFoldDB" id="A0A077Z6T0"/>
<name>A0A077Z6T0_TRITR</name>
<protein>
    <submittedName>
        <fullName evidence="1">Uncharacterized protein</fullName>
    </submittedName>
</protein>
<dbReference type="Proteomes" id="UP000030665">
    <property type="component" value="Unassembled WGS sequence"/>
</dbReference>
<accession>A0A077Z6T0</accession>